<keyword evidence="2" id="KW-0004">4Fe-4S</keyword>
<dbReference type="InterPro" id="IPR050954">
    <property type="entry name" value="ET_IronSulfur_Cluster-Binding"/>
</dbReference>
<dbReference type="SUPFAM" id="SSF54862">
    <property type="entry name" value="4Fe-4S ferredoxins"/>
    <property type="match status" value="1"/>
</dbReference>
<dbReference type="PROSITE" id="PS00198">
    <property type="entry name" value="4FE4S_FER_1"/>
    <property type="match status" value="1"/>
</dbReference>
<dbReference type="PROSITE" id="PS51379">
    <property type="entry name" value="4FE4S_FER_2"/>
    <property type="match status" value="3"/>
</dbReference>
<dbReference type="STRING" id="1795632.TH606_00055"/>
<feature type="domain" description="4Fe-4S ferredoxin-type" evidence="8">
    <location>
        <begin position="50"/>
        <end position="81"/>
    </location>
</feature>
<organism evidence="9 10">
    <name type="scientific">Thermodesulfatator autotrophicus</name>
    <dbReference type="NCBI Taxonomy" id="1795632"/>
    <lineage>
        <taxon>Bacteria</taxon>
        <taxon>Pseudomonadati</taxon>
        <taxon>Thermodesulfobacteriota</taxon>
        <taxon>Thermodesulfobacteria</taxon>
        <taxon>Thermodesulfobacteriales</taxon>
        <taxon>Thermodesulfatatoraceae</taxon>
        <taxon>Thermodesulfatator</taxon>
    </lineage>
</organism>
<keyword evidence="10" id="KW-1185">Reference proteome</keyword>
<dbReference type="AlphaFoldDB" id="A0A177E9S9"/>
<evidence type="ECO:0000256" key="6">
    <source>
        <dbReference type="ARBA" id="ARBA00023004"/>
    </source>
</evidence>
<dbReference type="OrthoDB" id="9779457at2"/>
<name>A0A177E9S9_9BACT</name>
<evidence type="ECO:0000256" key="4">
    <source>
        <dbReference type="ARBA" id="ARBA00022737"/>
    </source>
</evidence>
<keyword evidence="1" id="KW-0813">Transport</keyword>
<comment type="caution">
    <text evidence="9">The sequence shown here is derived from an EMBL/GenBank/DDBJ whole genome shotgun (WGS) entry which is preliminary data.</text>
</comment>
<evidence type="ECO:0000259" key="8">
    <source>
        <dbReference type="PROSITE" id="PS51379"/>
    </source>
</evidence>
<feature type="domain" description="4Fe-4S ferredoxin-type" evidence="8">
    <location>
        <begin position="82"/>
        <end position="111"/>
    </location>
</feature>
<evidence type="ECO:0000313" key="9">
    <source>
        <dbReference type="EMBL" id="OAG28693.1"/>
    </source>
</evidence>
<gene>
    <name evidence="9" type="ORF">TH606_00055</name>
</gene>
<dbReference type="GO" id="GO:0051539">
    <property type="term" value="F:4 iron, 4 sulfur cluster binding"/>
    <property type="evidence" value="ECO:0007669"/>
    <property type="project" value="UniProtKB-KW"/>
</dbReference>
<dbReference type="EMBL" id="LSFI01000001">
    <property type="protein sequence ID" value="OAG28693.1"/>
    <property type="molecule type" value="Genomic_DNA"/>
</dbReference>
<keyword evidence="3" id="KW-0479">Metal-binding</keyword>
<dbReference type="Pfam" id="PF13247">
    <property type="entry name" value="Fer4_11"/>
    <property type="match status" value="1"/>
</dbReference>
<dbReference type="Gene3D" id="3.30.70.20">
    <property type="match status" value="2"/>
</dbReference>
<keyword evidence="6" id="KW-0408">Iron</keyword>
<dbReference type="Proteomes" id="UP000076964">
    <property type="component" value="Unassembled WGS sequence"/>
</dbReference>
<evidence type="ECO:0000313" key="10">
    <source>
        <dbReference type="Proteomes" id="UP000076964"/>
    </source>
</evidence>
<dbReference type="GO" id="GO:0046872">
    <property type="term" value="F:metal ion binding"/>
    <property type="evidence" value="ECO:0007669"/>
    <property type="project" value="UniProtKB-KW"/>
</dbReference>
<dbReference type="PANTHER" id="PTHR43177">
    <property type="entry name" value="PROTEIN NRFC"/>
    <property type="match status" value="1"/>
</dbReference>
<keyword evidence="4" id="KW-0677">Repeat</keyword>
<accession>A0A177E9S9</accession>
<dbReference type="InterPro" id="IPR017896">
    <property type="entry name" value="4Fe4S_Fe-S-bd"/>
</dbReference>
<reference evidence="9 10" key="1">
    <citation type="submission" date="2016-02" db="EMBL/GenBank/DDBJ databases">
        <title>Draft genome sequence of Thermodesulfatator sp. S606.</title>
        <authorList>
            <person name="Lai Q."/>
            <person name="Cao J."/>
            <person name="Dupont S."/>
            <person name="Shao Z."/>
            <person name="Jebbar M."/>
            <person name="Alain K."/>
        </authorList>
    </citation>
    <scope>NUCLEOTIDE SEQUENCE [LARGE SCALE GENOMIC DNA]</scope>
    <source>
        <strain evidence="9 10">S606</strain>
    </source>
</reference>
<evidence type="ECO:0000256" key="7">
    <source>
        <dbReference type="ARBA" id="ARBA00023014"/>
    </source>
</evidence>
<keyword evidence="5" id="KW-0249">Electron transport</keyword>
<evidence type="ECO:0000256" key="5">
    <source>
        <dbReference type="ARBA" id="ARBA00022982"/>
    </source>
</evidence>
<dbReference type="PANTHER" id="PTHR43177:SF5">
    <property type="entry name" value="ANAEROBIC DIMETHYL SULFOXIDE REDUCTASE CHAIN B-RELATED"/>
    <property type="match status" value="1"/>
</dbReference>
<evidence type="ECO:0000256" key="1">
    <source>
        <dbReference type="ARBA" id="ARBA00022448"/>
    </source>
</evidence>
<keyword evidence="7" id="KW-0411">Iron-sulfur</keyword>
<protein>
    <submittedName>
        <fullName evidence="9">4Fe-4S ferredoxin</fullName>
    </submittedName>
</protein>
<feature type="domain" description="4Fe-4S ferredoxin-type" evidence="8">
    <location>
        <begin position="4"/>
        <end position="34"/>
    </location>
</feature>
<dbReference type="RefSeq" id="WP_068540344.1">
    <property type="nucleotide sequence ID" value="NZ_LSFI01000001.1"/>
</dbReference>
<evidence type="ECO:0000256" key="2">
    <source>
        <dbReference type="ARBA" id="ARBA00022485"/>
    </source>
</evidence>
<proteinExistence type="predicted"/>
<dbReference type="InterPro" id="IPR017900">
    <property type="entry name" value="4Fe4S_Fe_S_CS"/>
</dbReference>
<sequence length="152" mass="17062">MNRYMIYLNTKRCIGCHACEVHCKTNKKLPVGPILCEITHDPLKKIKGVPKTEFYFRSCYHCEDPYCISVCPTGAMQKREDGIVFIEEEKCIGCMLCAGACPWHVPQFNPATGKAVKCDFCKDRIDQGLSPACVSKCTTKALKFVEIKPFSA</sequence>
<evidence type="ECO:0000256" key="3">
    <source>
        <dbReference type="ARBA" id="ARBA00022723"/>
    </source>
</evidence>